<sequence>MKESLLEILRCPLDKHELELEDAEYDGEEIVAGVLVCAECGERYPIEDGIPNLLPPDMREETPA</sequence>
<dbReference type="Pfam" id="PF03966">
    <property type="entry name" value="Trm112p"/>
    <property type="match status" value="1"/>
</dbReference>
<dbReference type="Proteomes" id="UP000258707">
    <property type="component" value="Chromosome"/>
</dbReference>
<dbReference type="RefSeq" id="WP_117364332.1">
    <property type="nucleotide sequence ID" value="NZ_CP024047.1"/>
</dbReference>
<organism evidence="1 4">
    <name type="scientific">Natrarchaeobaculum sulfurireducens</name>
    <dbReference type="NCBI Taxonomy" id="2044521"/>
    <lineage>
        <taxon>Archaea</taxon>
        <taxon>Methanobacteriati</taxon>
        <taxon>Methanobacteriota</taxon>
        <taxon>Stenosarchaea group</taxon>
        <taxon>Halobacteria</taxon>
        <taxon>Halobacteriales</taxon>
        <taxon>Natrialbaceae</taxon>
        <taxon>Natrarchaeobaculum</taxon>
    </lineage>
</organism>
<dbReference type="SUPFAM" id="SSF158997">
    <property type="entry name" value="Trm112p-like"/>
    <property type="match status" value="1"/>
</dbReference>
<dbReference type="EMBL" id="CP027033">
    <property type="protein sequence ID" value="AXR81731.1"/>
    <property type="molecule type" value="Genomic_DNA"/>
</dbReference>
<accession>A0A346PFE3</accession>
<dbReference type="InterPro" id="IPR005651">
    <property type="entry name" value="Trm112-like"/>
</dbReference>
<dbReference type="Gene3D" id="2.20.25.10">
    <property type="match status" value="1"/>
</dbReference>
<evidence type="ECO:0000313" key="4">
    <source>
        <dbReference type="Proteomes" id="UP000258707"/>
    </source>
</evidence>
<dbReference type="KEGG" id="nan:AArc1_1917"/>
<dbReference type="PANTHER" id="PTHR33505">
    <property type="entry name" value="ZGC:162634"/>
    <property type="match status" value="1"/>
</dbReference>
<dbReference type="KEGG" id="nag:AArcMg_1721"/>
<dbReference type="EMBL" id="CP024047">
    <property type="protein sequence ID" value="AXR78238.1"/>
    <property type="molecule type" value="Genomic_DNA"/>
</dbReference>
<gene>
    <name evidence="1" type="ORF">AArc1_1917</name>
    <name evidence="2" type="ORF">AArcMg_1721</name>
</gene>
<dbReference type="AlphaFoldDB" id="A0A346PFE3"/>
<reference evidence="4" key="1">
    <citation type="submission" date="2017-10" db="EMBL/GenBank/DDBJ databases">
        <title>Phenotypic and genomic properties of facultatively anaerobic sulfur-reducing natronoarchaea from hypersaline soda lakes.</title>
        <authorList>
            <person name="Sorokin D.Y."/>
            <person name="Kublanov I.V."/>
            <person name="Roman P."/>
            <person name="Sinninghe Damste J.S."/>
            <person name="Golyshin P.N."/>
            <person name="Rojo D."/>
            <person name="Ciordia S."/>
            <person name="Mena Md.C."/>
            <person name="Ferrer M."/>
            <person name="Messina E."/>
            <person name="Smedile F."/>
            <person name="La Spada G."/>
            <person name="La Cono V."/>
            <person name="Yakimov M.M."/>
        </authorList>
    </citation>
    <scope>NUCLEOTIDE SEQUENCE [LARGE SCALE GENOMIC DNA]</scope>
    <source>
        <strain evidence="4">AArc1</strain>
    </source>
</reference>
<dbReference type="Proteomes" id="UP000258613">
    <property type="component" value="Chromosome"/>
</dbReference>
<evidence type="ECO:0008006" key="5">
    <source>
        <dbReference type="Google" id="ProtNLM"/>
    </source>
</evidence>
<reference evidence="1" key="3">
    <citation type="journal article" date="2019" name="Int. J. Syst. Evol. Microbiol.">
        <title>Natronolimnobius sulfurireducens sp. nov. and Halalkaliarchaeum desulfuricum gen. nov., sp. nov., the first sulfur-respiring alkaliphilic haloarchaea from hypersaline alkaline lakes.</title>
        <authorList>
            <person name="Sorokin D.Y."/>
            <person name="Yakimov M."/>
            <person name="Messina E."/>
            <person name="Merkel A.Y."/>
            <person name="Bale N.J."/>
            <person name="Sinninghe Damste J.S."/>
        </authorList>
    </citation>
    <scope>NUCLEOTIDE SEQUENCE</scope>
    <source>
        <strain evidence="2">AArc-Mg</strain>
        <strain evidence="1">AArc1</strain>
    </source>
</reference>
<dbReference type="OrthoDB" id="6467at2157"/>
<dbReference type="PANTHER" id="PTHR33505:SF4">
    <property type="entry name" value="PROTEIN PREY, MITOCHONDRIAL"/>
    <property type="match status" value="1"/>
</dbReference>
<dbReference type="GeneID" id="37642205"/>
<protein>
    <recommendedName>
        <fullName evidence="5">Trm112 family protein</fullName>
    </recommendedName>
</protein>
<keyword evidence="3" id="KW-1185">Reference proteome</keyword>
<evidence type="ECO:0000313" key="1">
    <source>
        <dbReference type="EMBL" id="AXR78238.1"/>
    </source>
</evidence>
<evidence type="ECO:0000313" key="3">
    <source>
        <dbReference type="Proteomes" id="UP000258613"/>
    </source>
</evidence>
<proteinExistence type="predicted"/>
<name>A0A346PFE3_9EURY</name>
<accession>A0A346PQD6</accession>
<dbReference type="NCBIfam" id="NF038101">
    <property type="entry name" value="Trm112_arch"/>
    <property type="match status" value="1"/>
</dbReference>
<evidence type="ECO:0000313" key="2">
    <source>
        <dbReference type="EMBL" id="AXR81731.1"/>
    </source>
</evidence>
<reference evidence="3" key="2">
    <citation type="submission" date="2018-02" db="EMBL/GenBank/DDBJ databases">
        <title>Phenotypic and genomic properties of facultatively anaerobic sulfur-reducing natronoarchaea from hypersaline soda lakes.</title>
        <authorList>
            <person name="Sorokin D.Y."/>
            <person name="Kublanov I.V."/>
            <person name="Roman P."/>
            <person name="Sinninghe Damste J.S."/>
            <person name="Golyshin P.N."/>
            <person name="Rojo D."/>
            <person name="Ciordia S."/>
            <person name="Mena M.D.C."/>
            <person name="Ferrer M."/>
            <person name="Messina E."/>
            <person name="Smedile F."/>
            <person name="La Spada G."/>
            <person name="La Cono V."/>
            <person name="Yakimov M.M."/>
        </authorList>
    </citation>
    <scope>NUCLEOTIDE SEQUENCE [LARGE SCALE GENOMIC DNA]</scope>
    <source>
        <strain evidence="3">AArc-Mg</strain>
    </source>
</reference>